<feature type="transmembrane region" description="Helical" evidence="7">
    <location>
        <begin position="177"/>
        <end position="195"/>
    </location>
</feature>
<organism evidence="9 10">
    <name type="scientific">Mesorhizobium helmanticense</name>
    <dbReference type="NCBI Taxonomy" id="1776423"/>
    <lineage>
        <taxon>Bacteria</taxon>
        <taxon>Pseudomonadati</taxon>
        <taxon>Pseudomonadota</taxon>
        <taxon>Alphaproteobacteria</taxon>
        <taxon>Hyphomicrobiales</taxon>
        <taxon>Phyllobacteriaceae</taxon>
        <taxon>Mesorhizobium</taxon>
    </lineage>
</organism>
<comment type="caution">
    <text evidence="9">The sequence shown here is derived from an EMBL/GenBank/DDBJ whole genome shotgun (WGS) entry which is preliminary data.</text>
</comment>
<accession>A0A2T4IKU8</accession>
<keyword evidence="3" id="KW-1003">Cell membrane</keyword>
<evidence type="ECO:0000313" key="10">
    <source>
        <dbReference type="Proteomes" id="UP000240259"/>
    </source>
</evidence>
<dbReference type="CDD" id="cd06261">
    <property type="entry name" value="TM_PBP2"/>
    <property type="match status" value="1"/>
</dbReference>
<keyword evidence="10" id="KW-1185">Reference proteome</keyword>
<dbReference type="PROSITE" id="PS50928">
    <property type="entry name" value="ABC_TM1"/>
    <property type="match status" value="1"/>
</dbReference>
<dbReference type="OrthoDB" id="9807402at2"/>
<feature type="transmembrane region" description="Helical" evidence="7">
    <location>
        <begin position="12"/>
        <end position="30"/>
    </location>
</feature>
<feature type="transmembrane region" description="Helical" evidence="7">
    <location>
        <begin position="101"/>
        <end position="120"/>
    </location>
</feature>
<evidence type="ECO:0000256" key="3">
    <source>
        <dbReference type="ARBA" id="ARBA00022475"/>
    </source>
</evidence>
<evidence type="ECO:0000313" key="9">
    <source>
        <dbReference type="EMBL" id="PTE06252.1"/>
    </source>
</evidence>
<dbReference type="GO" id="GO:0005886">
    <property type="term" value="C:plasma membrane"/>
    <property type="evidence" value="ECO:0007669"/>
    <property type="project" value="UniProtKB-SubCell"/>
</dbReference>
<name>A0A2T4IKU8_9HYPH</name>
<evidence type="ECO:0000256" key="7">
    <source>
        <dbReference type="RuleBase" id="RU363032"/>
    </source>
</evidence>
<dbReference type="Gene3D" id="1.10.3720.10">
    <property type="entry name" value="MetI-like"/>
    <property type="match status" value="1"/>
</dbReference>
<dbReference type="Pfam" id="PF00528">
    <property type="entry name" value="BPD_transp_1"/>
    <property type="match status" value="1"/>
</dbReference>
<keyword evidence="2 7" id="KW-0813">Transport</keyword>
<dbReference type="InterPro" id="IPR000515">
    <property type="entry name" value="MetI-like"/>
</dbReference>
<dbReference type="EMBL" id="PZJX01000080">
    <property type="protein sequence ID" value="PTE06252.1"/>
    <property type="molecule type" value="Genomic_DNA"/>
</dbReference>
<dbReference type="RefSeq" id="WP_107653102.1">
    <property type="nucleotide sequence ID" value="NZ_PZJX01000080.1"/>
</dbReference>
<dbReference type="Pfam" id="PF19300">
    <property type="entry name" value="BPD_transp_1_N"/>
    <property type="match status" value="1"/>
</dbReference>
<feature type="domain" description="ABC transmembrane type-1" evidence="8">
    <location>
        <begin position="95"/>
        <end position="304"/>
    </location>
</feature>
<dbReference type="AlphaFoldDB" id="A0A2T4IKU8"/>
<dbReference type="InterPro" id="IPR045621">
    <property type="entry name" value="BPD_transp_1_N"/>
</dbReference>
<keyword evidence="5 7" id="KW-1133">Transmembrane helix</keyword>
<evidence type="ECO:0000256" key="4">
    <source>
        <dbReference type="ARBA" id="ARBA00022692"/>
    </source>
</evidence>
<dbReference type="SUPFAM" id="SSF161098">
    <property type="entry name" value="MetI-like"/>
    <property type="match status" value="1"/>
</dbReference>
<feature type="transmembrane region" description="Helical" evidence="7">
    <location>
        <begin position="132"/>
        <end position="157"/>
    </location>
</feature>
<reference evidence="9 10" key="1">
    <citation type="submission" date="2018-03" db="EMBL/GenBank/DDBJ databases">
        <title>Genome sequence of the symbiotic type strain Mesorhizobium helmanticense CSLC115NT isolated from Lotus corniculatus nodules.</title>
        <authorList>
            <person name="Sannazzaro A.I."/>
            <person name="Torres Tejerizo G.A."/>
            <person name="Dip D."/>
            <person name="Caballero M."/>
            <person name="Pistorio M."/>
            <person name="Estrella M.J."/>
        </authorList>
    </citation>
    <scope>NUCLEOTIDE SEQUENCE [LARGE SCALE GENOMIC DNA]</scope>
    <source>
        <strain evidence="9 10">CSLC115N</strain>
    </source>
</reference>
<dbReference type="PANTHER" id="PTHR43163">
    <property type="entry name" value="DIPEPTIDE TRANSPORT SYSTEM PERMEASE PROTEIN DPPB-RELATED"/>
    <property type="match status" value="1"/>
</dbReference>
<dbReference type="PANTHER" id="PTHR43163:SF6">
    <property type="entry name" value="DIPEPTIDE TRANSPORT SYSTEM PERMEASE PROTEIN DPPB-RELATED"/>
    <property type="match status" value="1"/>
</dbReference>
<comment type="subcellular location">
    <subcellularLocation>
        <location evidence="1 7">Cell membrane</location>
        <topology evidence="1 7">Multi-pass membrane protein</topology>
    </subcellularLocation>
</comment>
<dbReference type="GO" id="GO:0071916">
    <property type="term" value="F:dipeptide transmembrane transporter activity"/>
    <property type="evidence" value="ECO:0007669"/>
    <property type="project" value="TreeGrafter"/>
</dbReference>
<evidence type="ECO:0000256" key="5">
    <source>
        <dbReference type="ARBA" id="ARBA00022989"/>
    </source>
</evidence>
<proteinExistence type="inferred from homology"/>
<evidence type="ECO:0000256" key="1">
    <source>
        <dbReference type="ARBA" id="ARBA00004651"/>
    </source>
</evidence>
<protein>
    <submittedName>
        <fullName evidence="9">Peptide ABC transporter</fullName>
    </submittedName>
</protein>
<dbReference type="InterPro" id="IPR035906">
    <property type="entry name" value="MetI-like_sf"/>
</dbReference>
<dbReference type="Proteomes" id="UP000240259">
    <property type="component" value="Unassembled WGS sequence"/>
</dbReference>
<comment type="similarity">
    <text evidence="7">Belongs to the binding-protein-dependent transport system permease family.</text>
</comment>
<evidence type="ECO:0000256" key="6">
    <source>
        <dbReference type="ARBA" id="ARBA00023136"/>
    </source>
</evidence>
<keyword evidence="4 7" id="KW-0812">Transmembrane</keyword>
<keyword evidence="6 7" id="KW-0472">Membrane</keyword>
<sequence>MPSYTLRRAGALLPVLLVVSIVIFSLAYLTPGDPASTILGPEALEADVQNLRDSMGLNDPFLVQYFRWIWSAMHGDLGTSYFLKMSVAQAIGQHFLPTMQLAVLTIFYALVVSIPLGVLAARWRGSFFDHGIAGFTLIGLTFPSFVLSLILVIVFSVCLHWLPVAGYRNPFSEPWNGMRYLILPTLSLGTIYAAVITRTVRASVLDVLKAEYVDSARSRGVSESRLLFAHALRNAGLPIITMIGLSFASLVSGAVVAETVFNIPGIGSLLVNAIQRRDYPVAQGVVLFLTLLYLLLNLLVDLLYGLIDPRVRLSDAGAK</sequence>
<feature type="transmembrane region" description="Helical" evidence="7">
    <location>
        <begin position="281"/>
        <end position="304"/>
    </location>
</feature>
<evidence type="ECO:0000256" key="2">
    <source>
        <dbReference type="ARBA" id="ARBA00022448"/>
    </source>
</evidence>
<gene>
    <name evidence="9" type="ORF">C9427_32860</name>
</gene>
<evidence type="ECO:0000259" key="8">
    <source>
        <dbReference type="PROSITE" id="PS50928"/>
    </source>
</evidence>
<feature type="transmembrane region" description="Helical" evidence="7">
    <location>
        <begin position="235"/>
        <end position="261"/>
    </location>
</feature>